<feature type="non-terminal residue" evidence="1">
    <location>
        <position position="1"/>
    </location>
</feature>
<dbReference type="PANTHER" id="PTHR34630:SF103">
    <property type="entry name" value="AND NB-ARC DOMAIN DISEASE RESISTANCE PROTEIN, PUTATIVE-RELATED"/>
    <property type="match status" value="1"/>
</dbReference>
<comment type="caution">
    <text evidence="1">The sequence shown here is derived from an EMBL/GenBank/DDBJ whole genome shotgun (WGS) entry which is preliminary data.</text>
</comment>
<dbReference type="OrthoDB" id="1936883at2759"/>
<dbReference type="Proteomes" id="UP000257109">
    <property type="component" value="Unassembled WGS sequence"/>
</dbReference>
<accession>A0A371EZS1</accession>
<dbReference type="Gene3D" id="3.80.10.10">
    <property type="entry name" value="Ribonuclease Inhibitor"/>
    <property type="match status" value="3"/>
</dbReference>
<dbReference type="AlphaFoldDB" id="A0A371EZS1"/>
<dbReference type="EMBL" id="QJKJ01011300">
    <property type="protein sequence ID" value="RDX71521.1"/>
    <property type="molecule type" value="Genomic_DNA"/>
</dbReference>
<feature type="non-terminal residue" evidence="1">
    <location>
        <position position="316"/>
    </location>
</feature>
<proteinExistence type="predicted"/>
<protein>
    <submittedName>
        <fullName evidence="1">Outer membrane protein YopM</fullName>
    </submittedName>
</protein>
<dbReference type="InterPro" id="IPR032675">
    <property type="entry name" value="LRR_dom_sf"/>
</dbReference>
<keyword evidence="2" id="KW-1185">Reference proteome</keyword>
<sequence>SVCTQSRPSRIISAEIISAQSLPRATQPVPRRVNTLHLRLYITSFNTKSQLNALYLNLDRCENLKKFSIISKNMLELRLGCTKIQVLLSSFADQSKLKWLHLMGNDIERLPSSFNKLTQLLHLHIIFCKMLYTLAELPLSLKILDVTNYKSLQILPNLPPSLETQNAKYCSILQSLPKLPISLKTLEIIDCISIQNLPKLPSSLETLNARYCLYFRLSSSLKTLDVTDCKSLQSLPELSSYLETPNAKYCSMLQSLPKLPLSLKTLDVIDCKSFQSLPKLPLSLETLNVGHCSILQSLPELPPSLKTLDRTDCKSL</sequence>
<evidence type="ECO:0000313" key="2">
    <source>
        <dbReference type="Proteomes" id="UP000257109"/>
    </source>
</evidence>
<evidence type="ECO:0000313" key="1">
    <source>
        <dbReference type="EMBL" id="RDX71521.1"/>
    </source>
</evidence>
<gene>
    <name evidence="1" type="primary">yopM</name>
    <name evidence="1" type="ORF">CR513_49122</name>
</gene>
<reference evidence="1" key="1">
    <citation type="submission" date="2018-05" db="EMBL/GenBank/DDBJ databases">
        <title>Draft genome of Mucuna pruriens seed.</title>
        <authorList>
            <person name="Nnadi N.E."/>
            <person name="Vos R."/>
            <person name="Hasami M.H."/>
            <person name="Devisetty U.K."/>
            <person name="Aguiy J.C."/>
        </authorList>
    </citation>
    <scope>NUCLEOTIDE SEQUENCE [LARGE SCALE GENOMIC DNA]</scope>
    <source>
        <strain evidence="1">JCA_2017</strain>
    </source>
</reference>
<dbReference type="PANTHER" id="PTHR34630">
    <property type="entry name" value="OS11G0677101 PROTEIN"/>
    <property type="match status" value="1"/>
</dbReference>
<name>A0A371EZS1_MUCPR</name>
<dbReference type="SUPFAM" id="SSF52058">
    <property type="entry name" value="L domain-like"/>
    <property type="match status" value="1"/>
</dbReference>
<dbReference type="SMART" id="SM00364">
    <property type="entry name" value="LRR_BAC"/>
    <property type="match status" value="6"/>
</dbReference>
<organism evidence="1 2">
    <name type="scientific">Mucuna pruriens</name>
    <name type="common">Velvet bean</name>
    <name type="synonym">Dolichos pruriens</name>
    <dbReference type="NCBI Taxonomy" id="157652"/>
    <lineage>
        <taxon>Eukaryota</taxon>
        <taxon>Viridiplantae</taxon>
        <taxon>Streptophyta</taxon>
        <taxon>Embryophyta</taxon>
        <taxon>Tracheophyta</taxon>
        <taxon>Spermatophyta</taxon>
        <taxon>Magnoliopsida</taxon>
        <taxon>eudicotyledons</taxon>
        <taxon>Gunneridae</taxon>
        <taxon>Pentapetalae</taxon>
        <taxon>rosids</taxon>
        <taxon>fabids</taxon>
        <taxon>Fabales</taxon>
        <taxon>Fabaceae</taxon>
        <taxon>Papilionoideae</taxon>
        <taxon>50 kb inversion clade</taxon>
        <taxon>NPAAA clade</taxon>
        <taxon>indigoferoid/millettioid clade</taxon>
        <taxon>Phaseoleae</taxon>
        <taxon>Mucuna</taxon>
    </lineage>
</organism>